<proteinExistence type="predicted"/>
<name>A0ACB9ZIW8_CATRO</name>
<dbReference type="EMBL" id="CM044708">
    <property type="protein sequence ID" value="KAI5647176.1"/>
    <property type="molecule type" value="Genomic_DNA"/>
</dbReference>
<sequence>MGSLESGICGKRDHQSLLRSSSATGRSSFNERNQNAFCQRIRSRFARFCFFRKINYFWFISVVALLFFFVVWQMKYLGPEMENSGGFLKPRKVDSTDLAFLKEFNGLDFGEDIKFEPSKILAKFQKEAIQVNGSRNVLRFGYRKPKLAMVLADLLVDPYQIQMATIAAALQEIGYEIQVFSLHDGPVRDVWRDIGISPNVLESNESTEVAVDWLNYHGILVNSLEASGIFSRLMQEPFKNVPLIWTIHEQTLAARLRDYALSGQNDLVNNWRKVFSRATVVVFHNYILPMIYSACDTGNYFVIPGSPTEAWEADNFLALDKSNEHAGMAYAPSDFIITIVGNQLLYKGLWLEHAIVLQALVPLIKDFPNDGNTSSHLKLIILAGDSNINYSMAVETIAANLSYPVGMVKHVAFDENSDSILNVADLVIYSSFLDGQSFPNILLKAMCFEKPIIAPDLPIIKKYVDDRVNGYLFPKEDLRVLSQIVMQVVANGKLSLLARKAAAIGKLTAKNLMVSEAVEGYALLLENILRFPSEVTNVQGITKIPTSLKVEWLWHPFEAIMNSNFKNGTRRVSSYLDRVEKQWNNTQKGNSMSVPTTNESFVYSIWEEQRSVDMANMRKRREDDELKDRTDQPRGNWEEVYRNSRRADRSKNDLHERDEGEIERTGQPLCIYEPFLGQGTWPFLHRSSLYRGLGLSSRDRRPGADDVDAPSRLPLLNNHYYRDVLGEYGAFFAIANRIDRVHKNAWIGFQSWRATARNESLSKTAEKSLLDAIQSRRHETLYFWARMDMDPRNPLKEDFWTFCDAINAGNCRFAFSEALKKMYGIKNNLTSLPPMPNDGDTWSVMHSWVLPTRSFMEFVMFSRMFVDALDSEFYEQHRLTGHCYLSLATDKHCYSRMLELLVNVWAYHSARRMVYVNPDNGMMQEQHKLKSRRGKMWVKWFQFSTLKSMDEDLAEVADSDPPGGHWLWPSTGEVFWQGIYERERNQRHREKEKRRQQSKDKISRIKKRARQKTIGKYVKPPPEEEESSNSTAAAAAITARLLR</sequence>
<protein>
    <submittedName>
        <fullName evidence="1">Uncharacterized protein</fullName>
    </submittedName>
</protein>
<evidence type="ECO:0000313" key="1">
    <source>
        <dbReference type="EMBL" id="KAI5647176.1"/>
    </source>
</evidence>
<organism evidence="1 2">
    <name type="scientific">Catharanthus roseus</name>
    <name type="common">Madagascar periwinkle</name>
    <name type="synonym">Vinca rosea</name>
    <dbReference type="NCBI Taxonomy" id="4058"/>
    <lineage>
        <taxon>Eukaryota</taxon>
        <taxon>Viridiplantae</taxon>
        <taxon>Streptophyta</taxon>
        <taxon>Embryophyta</taxon>
        <taxon>Tracheophyta</taxon>
        <taxon>Spermatophyta</taxon>
        <taxon>Magnoliopsida</taxon>
        <taxon>eudicotyledons</taxon>
        <taxon>Gunneridae</taxon>
        <taxon>Pentapetalae</taxon>
        <taxon>asterids</taxon>
        <taxon>lamiids</taxon>
        <taxon>Gentianales</taxon>
        <taxon>Apocynaceae</taxon>
        <taxon>Rauvolfioideae</taxon>
        <taxon>Vinceae</taxon>
        <taxon>Catharanthinae</taxon>
        <taxon>Catharanthus</taxon>
    </lineage>
</organism>
<gene>
    <name evidence="1" type="ORF">M9H77_33181</name>
</gene>
<reference evidence="2" key="1">
    <citation type="journal article" date="2023" name="Nat. Plants">
        <title>Single-cell RNA sequencing provides a high-resolution roadmap for understanding the multicellular compartmentation of specialized metabolism.</title>
        <authorList>
            <person name="Sun S."/>
            <person name="Shen X."/>
            <person name="Li Y."/>
            <person name="Li Y."/>
            <person name="Wang S."/>
            <person name="Li R."/>
            <person name="Zhang H."/>
            <person name="Shen G."/>
            <person name="Guo B."/>
            <person name="Wei J."/>
            <person name="Xu J."/>
            <person name="St-Pierre B."/>
            <person name="Chen S."/>
            <person name="Sun C."/>
        </authorList>
    </citation>
    <scope>NUCLEOTIDE SEQUENCE [LARGE SCALE GENOMIC DNA]</scope>
</reference>
<dbReference type="Proteomes" id="UP001060085">
    <property type="component" value="Linkage Group LG08"/>
</dbReference>
<comment type="caution">
    <text evidence="1">The sequence shown here is derived from an EMBL/GenBank/DDBJ whole genome shotgun (WGS) entry which is preliminary data.</text>
</comment>
<evidence type="ECO:0000313" key="2">
    <source>
        <dbReference type="Proteomes" id="UP001060085"/>
    </source>
</evidence>
<accession>A0ACB9ZIW8</accession>
<keyword evidence="2" id="KW-1185">Reference proteome</keyword>